<feature type="compositionally biased region" description="Polar residues" evidence="1">
    <location>
        <begin position="154"/>
        <end position="175"/>
    </location>
</feature>
<evidence type="ECO:0000313" key="3">
    <source>
        <dbReference type="EMBL" id="CAL6048554.1"/>
    </source>
</evidence>
<evidence type="ECO:0000313" key="2">
    <source>
        <dbReference type="EMBL" id="CAI9941321.1"/>
    </source>
</evidence>
<keyword evidence="4" id="KW-1185">Reference proteome</keyword>
<evidence type="ECO:0000313" key="4">
    <source>
        <dbReference type="Proteomes" id="UP001642409"/>
    </source>
</evidence>
<organism evidence="2">
    <name type="scientific">Hexamita inflata</name>
    <dbReference type="NCBI Taxonomy" id="28002"/>
    <lineage>
        <taxon>Eukaryota</taxon>
        <taxon>Metamonada</taxon>
        <taxon>Diplomonadida</taxon>
        <taxon>Hexamitidae</taxon>
        <taxon>Hexamitinae</taxon>
        <taxon>Hexamita</taxon>
    </lineage>
</organism>
<reference evidence="2" key="1">
    <citation type="submission" date="2023-06" db="EMBL/GenBank/DDBJ databases">
        <authorList>
            <person name="Kurt Z."/>
        </authorList>
    </citation>
    <scope>NUCLEOTIDE SEQUENCE</scope>
</reference>
<proteinExistence type="predicted"/>
<evidence type="ECO:0000256" key="1">
    <source>
        <dbReference type="SAM" id="MobiDB-lite"/>
    </source>
</evidence>
<dbReference type="Proteomes" id="UP001642409">
    <property type="component" value="Unassembled WGS sequence"/>
</dbReference>
<gene>
    <name evidence="2" type="ORF">HINF_LOCUS28966</name>
    <name evidence="3" type="ORF">HINF_LOCUS42749</name>
</gene>
<feature type="region of interest" description="Disordered" evidence="1">
    <location>
        <begin position="120"/>
        <end position="175"/>
    </location>
</feature>
<dbReference type="EMBL" id="CATOUU010000688">
    <property type="protein sequence ID" value="CAI9941321.1"/>
    <property type="molecule type" value="Genomic_DNA"/>
</dbReference>
<comment type="caution">
    <text evidence="2">The sequence shown here is derived from an EMBL/GenBank/DDBJ whole genome shotgun (WGS) entry which is preliminary data.</text>
</comment>
<sequence length="175" mass="20716">MCLKTHQLNNKNYTANLLEARFESFKMKIKRSRSQLQLRKNLLILQHNLASKKRRFLFAYKGVTFFNSLISKLTYPLQSKYPLTSTVMQLYIDYQITIDTQSFISNVRQKLFEKVTKKLQSSAKSQKETQKKKKDKQHVSENPVESQPKDVPNDQKQFLQNNGTQKYINSQYKQK</sequence>
<reference evidence="3 4" key="2">
    <citation type="submission" date="2024-07" db="EMBL/GenBank/DDBJ databases">
        <authorList>
            <person name="Akdeniz Z."/>
        </authorList>
    </citation>
    <scope>NUCLEOTIDE SEQUENCE [LARGE SCALE GENOMIC DNA]</scope>
</reference>
<dbReference type="AlphaFoldDB" id="A0AA86U6N6"/>
<protein>
    <submittedName>
        <fullName evidence="3">Hypothetical_protein</fullName>
    </submittedName>
</protein>
<accession>A0AA86U6N6</accession>
<dbReference type="EMBL" id="CAXDID020000175">
    <property type="protein sequence ID" value="CAL6048554.1"/>
    <property type="molecule type" value="Genomic_DNA"/>
</dbReference>
<name>A0AA86U6N6_9EUKA</name>